<name>A0A9W4X9B4_9ASCO</name>
<feature type="compositionally biased region" description="Acidic residues" evidence="1">
    <location>
        <begin position="318"/>
        <end position="338"/>
    </location>
</feature>
<proteinExistence type="predicted"/>
<evidence type="ECO:0000313" key="4">
    <source>
        <dbReference type="Proteomes" id="UP001152885"/>
    </source>
</evidence>
<sequence>MDESKQLSPDTTNQDKTTKKRKKGFLDDDFFSLSASFDKKPKKKKKKEPKLQPKLKTNNAATTTTTISPTIPQEFKPESNEAINGLSQSPMEPNFTDKSNSNTSSILPSSISAPPIDRQKIRREIEKKINAEQKHFDSISSDSEDDDLFEQILKQQSIKKSPSVTIDPKVYTFDNESERKRKYTLRVTSKLPVPGDSNSLFQVDFGVGGLKKFDKVLTTAVSFFKNKFKDILSPIHLSRYDVNQNELIWCEGKVLVKRFYTPKTFRILPNGGNFDPEIDNIELVTPTLLNFYLVSSDVKNNFQYVFPELNTRLNSENTFEEEEEKEEEQIESSSDDDEFDDVAMEETKDVINVDDESEEFFKIGLKGQDNKRLEVKVNPKTKLMNLLVYYLKQKNIDQGIIGKGKVKMIFDDEAMNLNETVGDTELEEDFEIQIVIKN</sequence>
<dbReference type="Gene3D" id="3.10.20.90">
    <property type="entry name" value="Phosphatidylinositol 3-kinase Catalytic Subunit, Chain A, domain 1"/>
    <property type="match status" value="1"/>
</dbReference>
<dbReference type="EMBL" id="CANTUO010000001">
    <property type="protein sequence ID" value="CAI5756979.1"/>
    <property type="molecule type" value="Genomic_DNA"/>
</dbReference>
<evidence type="ECO:0000259" key="2">
    <source>
        <dbReference type="Pfam" id="PF11976"/>
    </source>
</evidence>
<comment type="caution">
    <text evidence="3">The sequence shown here is derived from an EMBL/GenBank/DDBJ whole genome shotgun (WGS) entry which is preliminary data.</text>
</comment>
<protein>
    <recommendedName>
        <fullName evidence="2">Rad60/SUMO-like domain-containing protein</fullName>
    </recommendedName>
</protein>
<dbReference type="OrthoDB" id="3365399at2759"/>
<dbReference type="CDD" id="cd17080">
    <property type="entry name" value="Ubl_SLD2_Esc2_like"/>
    <property type="match status" value="1"/>
</dbReference>
<evidence type="ECO:0000256" key="1">
    <source>
        <dbReference type="SAM" id="MobiDB-lite"/>
    </source>
</evidence>
<organism evidence="3 4">
    <name type="scientific">Candida verbasci</name>
    <dbReference type="NCBI Taxonomy" id="1227364"/>
    <lineage>
        <taxon>Eukaryota</taxon>
        <taxon>Fungi</taxon>
        <taxon>Dikarya</taxon>
        <taxon>Ascomycota</taxon>
        <taxon>Saccharomycotina</taxon>
        <taxon>Pichiomycetes</taxon>
        <taxon>Debaryomycetaceae</taxon>
        <taxon>Candida/Lodderomyces clade</taxon>
        <taxon>Candida</taxon>
    </lineage>
</organism>
<dbReference type="InterPro" id="IPR029071">
    <property type="entry name" value="Ubiquitin-like_domsf"/>
</dbReference>
<gene>
    <name evidence="3" type="ORF">CANVERA_P1496</name>
</gene>
<feature type="domain" description="Rad60/SUMO-like" evidence="2">
    <location>
        <begin position="362"/>
        <end position="436"/>
    </location>
</feature>
<evidence type="ECO:0000313" key="3">
    <source>
        <dbReference type="EMBL" id="CAI5756979.1"/>
    </source>
</evidence>
<feature type="compositionally biased region" description="Polar residues" evidence="1">
    <location>
        <begin position="1"/>
        <end position="15"/>
    </location>
</feature>
<dbReference type="AlphaFoldDB" id="A0A9W4X9B4"/>
<feature type="compositionally biased region" description="Low complexity" evidence="1">
    <location>
        <begin position="99"/>
        <end position="116"/>
    </location>
</feature>
<feature type="region of interest" description="Disordered" evidence="1">
    <location>
        <begin position="1"/>
        <end position="119"/>
    </location>
</feature>
<feature type="region of interest" description="Disordered" evidence="1">
    <location>
        <begin position="316"/>
        <end position="338"/>
    </location>
</feature>
<dbReference type="SUPFAM" id="SSF54236">
    <property type="entry name" value="Ubiquitin-like"/>
    <property type="match status" value="1"/>
</dbReference>
<reference evidence="3" key="1">
    <citation type="submission" date="2022-12" db="EMBL/GenBank/DDBJ databases">
        <authorList>
            <person name="Brejova B."/>
        </authorList>
    </citation>
    <scope>NUCLEOTIDE SEQUENCE</scope>
</reference>
<dbReference type="Pfam" id="PF11976">
    <property type="entry name" value="Rad60-SLD"/>
    <property type="match status" value="1"/>
</dbReference>
<keyword evidence="4" id="KW-1185">Reference proteome</keyword>
<accession>A0A9W4X9B4</accession>
<dbReference type="Proteomes" id="UP001152885">
    <property type="component" value="Unassembled WGS sequence"/>
</dbReference>
<feature type="compositionally biased region" description="Polar residues" evidence="1">
    <location>
        <begin position="81"/>
        <end position="91"/>
    </location>
</feature>
<dbReference type="InterPro" id="IPR022617">
    <property type="entry name" value="Rad60/SUMO-like_dom"/>
</dbReference>
<feature type="compositionally biased region" description="Low complexity" evidence="1">
    <location>
        <begin position="52"/>
        <end position="66"/>
    </location>
</feature>